<reference evidence="2 3" key="1">
    <citation type="submission" date="2016-03" db="EMBL/GenBank/DDBJ databases">
        <authorList>
            <person name="Devillers H."/>
        </authorList>
    </citation>
    <scope>NUCLEOTIDE SEQUENCE [LARGE SCALE GENOMIC DNA]</scope>
    <source>
        <strain evidence="2">CBS 11717</strain>
    </source>
</reference>
<feature type="compositionally biased region" description="Basic and acidic residues" evidence="1">
    <location>
        <begin position="17"/>
        <end position="45"/>
    </location>
</feature>
<feature type="region of interest" description="Disordered" evidence="1">
    <location>
        <begin position="105"/>
        <end position="127"/>
    </location>
</feature>
<evidence type="ECO:0000313" key="2">
    <source>
        <dbReference type="EMBL" id="SCU77818.1"/>
    </source>
</evidence>
<accession>A0A1G4IMJ8</accession>
<dbReference type="GO" id="GO:0005778">
    <property type="term" value="C:peroxisomal membrane"/>
    <property type="evidence" value="ECO:0007669"/>
    <property type="project" value="TreeGrafter"/>
</dbReference>
<dbReference type="Pfam" id="PF04614">
    <property type="entry name" value="Pex19"/>
    <property type="match status" value="1"/>
</dbReference>
<feature type="region of interest" description="Disordered" evidence="1">
    <location>
        <begin position="1"/>
        <end position="52"/>
    </location>
</feature>
<dbReference type="GO" id="GO:0045046">
    <property type="term" value="P:protein import into peroxisome membrane"/>
    <property type="evidence" value="ECO:0007669"/>
    <property type="project" value="TreeGrafter"/>
</dbReference>
<name>A0A1G4IMJ8_9SACH</name>
<dbReference type="AlphaFoldDB" id="A0A1G4IMJ8"/>
<dbReference type="PANTHER" id="PTHR12774:SF2">
    <property type="entry name" value="PEROXISOMAL BIOGENESIS FACTOR 19"/>
    <property type="match status" value="1"/>
</dbReference>
<dbReference type="Proteomes" id="UP000191024">
    <property type="component" value="Chromosome A"/>
</dbReference>
<dbReference type="EMBL" id="LT598462">
    <property type="protein sequence ID" value="SCU77818.1"/>
    <property type="molecule type" value="Genomic_DNA"/>
</dbReference>
<gene>
    <name evidence="2" type="ORF">LAMI_0A02454G</name>
</gene>
<keyword evidence="3" id="KW-1185">Reference proteome</keyword>
<sequence>MGSNVDDFEDLDDLLEDPSKLDEETPEEPAKKSLHDKGNKDHQDAEANQMMQELEQEFSKLMKATPEGEDNEAVESFKELLSALGKTGIVGAGEIRDDALTEMQNARSKNRDSGDTPAGFKDIVSNTLDRLKENSTKVDSNLEEEKRKRDTGDILSQLMDQFVDGAGPEGEEGMENAILEMLNQMSSKEVLYEPMREMRIEFAAWMAREKDKEEHRPKIGTYEKQYALVCRIVDTYERPDYTNEAFREELALLLDELEKLGDSPIKKGFNNTEGEDAPDLSGLLNMDTEGGMATMDKEMQEACQQQ</sequence>
<dbReference type="STRING" id="1230905.A0A1G4IMJ8"/>
<evidence type="ECO:0000313" key="3">
    <source>
        <dbReference type="Proteomes" id="UP000191024"/>
    </source>
</evidence>
<organism evidence="2 3">
    <name type="scientific">Lachancea mirantina</name>
    <dbReference type="NCBI Taxonomy" id="1230905"/>
    <lineage>
        <taxon>Eukaryota</taxon>
        <taxon>Fungi</taxon>
        <taxon>Dikarya</taxon>
        <taxon>Ascomycota</taxon>
        <taxon>Saccharomycotina</taxon>
        <taxon>Saccharomycetes</taxon>
        <taxon>Saccharomycetales</taxon>
        <taxon>Saccharomycetaceae</taxon>
        <taxon>Lachancea</taxon>
    </lineage>
</organism>
<dbReference type="Gene3D" id="1.20.120.900">
    <property type="entry name" value="Pex19, mPTS binding domain"/>
    <property type="match status" value="1"/>
</dbReference>
<feature type="compositionally biased region" description="Acidic residues" evidence="1">
    <location>
        <begin position="1"/>
        <end position="16"/>
    </location>
</feature>
<dbReference type="PANTHER" id="PTHR12774">
    <property type="entry name" value="PEROXISOMAL BIOGENESIS FACTOR 19"/>
    <property type="match status" value="1"/>
</dbReference>
<proteinExistence type="predicted"/>
<evidence type="ECO:0000256" key="1">
    <source>
        <dbReference type="SAM" id="MobiDB-lite"/>
    </source>
</evidence>
<protein>
    <submittedName>
        <fullName evidence="2">LAMI_0A02454g1_1</fullName>
    </submittedName>
</protein>
<feature type="region of interest" description="Disordered" evidence="1">
    <location>
        <begin position="263"/>
        <end position="282"/>
    </location>
</feature>
<dbReference type="InterPro" id="IPR038322">
    <property type="entry name" value="Pex19_C_sf"/>
</dbReference>
<dbReference type="OrthoDB" id="21292at2759"/>
<dbReference type="GO" id="GO:0033328">
    <property type="term" value="F:peroxisome membrane targeting sequence binding"/>
    <property type="evidence" value="ECO:0007669"/>
    <property type="project" value="TreeGrafter"/>
</dbReference>
<dbReference type="InterPro" id="IPR006708">
    <property type="entry name" value="Pex19"/>
</dbReference>